<dbReference type="EMBL" id="BJXB01000001">
    <property type="protein sequence ID" value="GEM44602.1"/>
    <property type="molecule type" value="Genomic_DNA"/>
</dbReference>
<dbReference type="RefSeq" id="WP_146881751.1">
    <property type="nucleotide sequence ID" value="NZ_BJXB01000001.1"/>
</dbReference>
<dbReference type="OrthoDB" id="9835808at2"/>
<sequence length="134" mass="15105">MAHLSIIVKPDRNFDVAVTDTEGIYLNDQFTRECVETTLKGLQERRSLNIVGDPRDAIMAPLDFGPGEFRFTPIDVGLTSASWSVDLVLPQRDGIEKPLHVGRFETILEAFESALDQEYREPASVEVLTENRKQ</sequence>
<reference evidence="1 2" key="1">
    <citation type="submission" date="2019-07" db="EMBL/GenBank/DDBJ databases">
        <title>Whole genome shotgun sequence of Deinococcus cellulosilyticus NBRC 106333.</title>
        <authorList>
            <person name="Hosoyama A."/>
            <person name="Uohara A."/>
            <person name="Ohji S."/>
            <person name="Ichikawa N."/>
        </authorList>
    </citation>
    <scope>NUCLEOTIDE SEQUENCE [LARGE SCALE GENOMIC DNA]</scope>
    <source>
        <strain evidence="1 2">NBRC 106333</strain>
    </source>
</reference>
<evidence type="ECO:0000313" key="2">
    <source>
        <dbReference type="Proteomes" id="UP000321306"/>
    </source>
</evidence>
<dbReference type="Proteomes" id="UP000321306">
    <property type="component" value="Unassembled WGS sequence"/>
</dbReference>
<gene>
    <name evidence="1" type="ORF">DC3_02370</name>
</gene>
<name>A0A511MVJ9_DEIC1</name>
<accession>A0A511MVJ9</accession>
<protein>
    <submittedName>
        <fullName evidence="1">Uncharacterized protein</fullName>
    </submittedName>
</protein>
<proteinExistence type="predicted"/>
<evidence type="ECO:0000313" key="1">
    <source>
        <dbReference type="EMBL" id="GEM44602.1"/>
    </source>
</evidence>
<comment type="caution">
    <text evidence="1">The sequence shown here is derived from an EMBL/GenBank/DDBJ whole genome shotgun (WGS) entry which is preliminary data.</text>
</comment>
<organism evidence="1 2">
    <name type="scientific">Deinococcus cellulosilyticus (strain DSM 18568 / NBRC 106333 / KACC 11606 / 5516J-15)</name>
    <dbReference type="NCBI Taxonomy" id="1223518"/>
    <lineage>
        <taxon>Bacteria</taxon>
        <taxon>Thermotogati</taxon>
        <taxon>Deinococcota</taxon>
        <taxon>Deinococci</taxon>
        <taxon>Deinococcales</taxon>
        <taxon>Deinococcaceae</taxon>
        <taxon>Deinococcus</taxon>
    </lineage>
</organism>
<keyword evidence="2" id="KW-1185">Reference proteome</keyword>
<dbReference type="AlphaFoldDB" id="A0A511MVJ9"/>